<dbReference type="SUPFAM" id="SSF74877">
    <property type="entry name" value="Major surface antigen p30, SAG1"/>
    <property type="match status" value="1"/>
</dbReference>
<gene>
    <name evidence="3" type="ORF">BESB_050100</name>
</gene>
<dbReference type="AlphaFoldDB" id="A0A2A9ME76"/>
<dbReference type="RefSeq" id="XP_029220827.1">
    <property type="nucleotide sequence ID" value="XM_029363461.1"/>
</dbReference>
<keyword evidence="4" id="KW-1185">Reference proteome</keyword>
<comment type="caution">
    <text evidence="3">The sequence shown here is derived from an EMBL/GenBank/DDBJ whole genome shotgun (WGS) entry which is preliminary data.</text>
</comment>
<dbReference type="GO" id="GO:0016020">
    <property type="term" value="C:membrane"/>
    <property type="evidence" value="ECO:0007669"/>
    <property type="project" value="InterPro"/>
</dbReference>
<organism evidence="3 4">
    <name type="scientific">Besnoitia besnoiti</name>
    <name type="common">Apicomplexan protozoan</name>
    <dbReference type="NCBI Taxonomy" id="94643"/>
    <lineage>
        <taxon>Eukaryota</taxon>
        <taxon>Sar</taxon>
        <taxon>Alveolata</taxon>
        <taxon>Apicomplexa</taxon>
        <taxon>Conoidasida</taxon>
        <taxon>Coccidia</taxon>
        <taxon>Eucoccidiorida</taxon>
        <taxon>Eimeriorina</taxon>
        <taxon>Sarcocystidae</taxon>
        <taxon>Besnoitia</taxon>
    </lineage>
</organism>
<evidence type="ECO:0000259" key="2">
    <source>
        <dbReference type="Pfam" id="PF04092"/>
    </source>
</evidence>
<dbReference type="InterPro" id="IPR036755">
    <property type="entry name" value="SRS_dom_sf"/>
</dbReference>
<name>A0A2A9ME76_BESBE</name>
<proteinExistence type="predicted"/>
<protein>
    <submittedName>
        <fullName evidence="3">SAG-related sequence</fullName>
    </submittedName>
</protein>
<dbReference type="VEuPathDB" id="ToxoDB:BESB_050100"/>
<keyword evidence="1" id="KW-1133">Transmembrane helix</keyword>
<reference evidence="3 4" key="1">
    <citation type="submission" date="2017-09" db="EMBL/GenBank/DDBJ databases">
        <title>Genome sequencing of Besnoitia besnoiti strain Bb-Ger1.</title>
        <authorList>
            <person name="Schares G."/>
            <person name="Venepally P."/>
            <person name="Lorenzi H.A."/>
        </authorList>
    </citation>
    <scope>NUCLEOTIDE SEQUENCE [LARGE SCALE GENOMIC DNA]</scope>
    <source>
        <strain evidence="3 4">Bb-Ger1</strain>
    </source>
</reference>
<feature type="transmembrane region" description="Helical" evidence="1">
    <location>
        <begin position="93"/>
        <end position="111"/>
    </location>
</feature>
<dbReference type="Gene3D" id="2.60.40.1320">
    <property type="entry name" value="SRS domain"/>
    <property type="match status" value="1"/>
</dbReference>
<dbReference type="Proteomes" id="UP000224006">
    <property type="component" value="Chromosome III"/>
</dbReference>
<sequence>MRISSSQNSFTLLCRDKGQIVQTNYQKSFCPVSDAKGTGTNCNTDCTTTLPGYKRGWWTGDRKKGFTFTVPKDDFPQNEANFMVECQKGSTRLLLLIGGAGLVASALGSVLSV</sequence>
<evidence type="ECO:0000256" key="1">
    <source>
        <dbReference type="SAM" id="Phobius"/>
    </source>
</evidence>
<dbReference type="GeneID" id="40309940"/>
<feature type="domain" description="SRS" evidence="2">
    <location>
        <begin position="2"/>
        <end position="89"/>
    </location>
</feature>
<evidence type="ECO:0000313" key="4">
    <source>
        <dbReference type="Proteomes" id="UP000224006"/>
    </source>
</evidence>
<dbReference type="Pfam" id="PF04092">
    <property type="entry name" value="SAG"/>
    <property type="match status" value="1"/>
</dbReference>
<dbReference type="KEGG" id="bbes:BESB_050100"/>
<dbReference type="InterPro" id="IPR007226">
    <property type="entry name" value="SRS_dom"/>
</dbReference>
<keyword evidence="1" id="KW-0812">Transmembrane</keyword>
<dbReference type="EMBL" id="NWUJ01000003">
    <property type="protein sequence ID" value="PFH36818.1"/>
    <property type="molecule type" value="Genomic_DNA"/>
</dbReference>
<accession>A0A2A9ME76</accession>
<evidence type="ECO:0000313" key="3">
    <source>
        <dbReference type="EMBL" id="PFH36818.1"/>
    </source>
</evidence>
<keyword evidence="1" id="KW-0472">Membrane</keyword>